<reference evidence="3" key="1">
    <citation type="journal article" date="2019" name="Int. J. Syst. Evol. Microbiol.">
        <title>The Global Catalogue of Microorganisms (GCM) 10K type strain sequencing project: providing services to taxonomists for standard genome sequencing and annotation.</title>
        <authorList>
            <consortium name="The Broad Institute Genomics Platform"/>
            <consortium name="The Broad Institute Genome Sequencing Center for Infectious Disease"/>
            <person name="Wu L."/>
            <person name="Ma J."/>
        </authorList>
    </citation>
    <scope>NUCLEOTIDE SEQUENCE [LARGE SCALE GENOMIC DNA]</scope>
    <source>
        <strain evidence="3">CCUG 54356</strain>
    </source>
</reference>
<dbReference type="SUPFAM" id="SSF52091">
    <property type="entry name" value="SpoIIaa-like"/>
    <property type="match status" value="1"/>
</dbReference>
<evidence type="ECO:0000313" key="3">
    <source>
        <dbReference type="Proteomes" id="UP001597264"/>
    </source>
</evidence>
<name>A0ABW3UBA2_9GAMM</name>
<sequence length="114" mass="12844">MVVSDSYTSRVYTEVADDGDTLVIRVSGNFDFNMHREFQRAYRNVSPPPKAVIVDLSTTEHLDSAALGMLLLLRDYCVEVGRDGDEPRVELINANSHVSHILSVSNFDRIFSIR</sequence>
<proteinExistence type="predicted"/>
<dbReference type="Gene3D" id="3.30.750.24">
    <property type="entry name" value="STAS domain"/>
    <property type="match status" value="1"/>
</dbReference>
<dbReference type="InterPro" id="IPR036513">
    <property type="entry name" value="STAS_dom_sf"/>
</dbReference>
<gene>
    <name evidence="2" type="ORF">ACFQ2X_15155</name>
</gene>
<dbReference type="CDD" id="cd07043">
    <property type="entry name" value="STAS_anti-anti-sigma_factors"/>
    <property type="match status" value="1"/>
</dbReference>
<comment type="caution">
    <text evidence="2">The sequence shown here is derived from an EMBL/GenBank/DDBJ whole genome shotgun (WGS) entry which is preliminary data.</text>
</comment>
<feature type="domain" description="STAS" evidence="1">
    <location>
        <begin position="11"/>
        <end position="114"/>
    </location>
</feature>
<dbReference type="Proteomes" id="UP001597264">
    <property type="component" value="Unassembled WGS sequence"/>
</dbReference>
<evidence type="ECO:0000313" key="2">
    <source>
        <dbReference type="EMBL" id="MFD1217942.1"/>
    </source>
</evidence>
<dbReference type="EMBL" id="JBHTLR010000019">
    <property type="protein sequence ID" value="MFD1217942.1"/>
    <property type="molecule type" value="Genomic_DNA"/>
</dbReference>
<dbReference type="InterPro" id="IPR002645">
    <property type="entry name" value="STAS_dom"/>
</dbReference>
<dbReference type="RefSeq" id="WP_230439053.1">
    <property type="nucleotide sequence ID" value="NZ_CP087715.1"/>
</dbReference>
<organism evidence="2 3">
    <name type="scientific">Microbulbifer celer</name>
    <dbReference type="NCBI Taxonomy" id="435905"/>
    <lineage>
        <taxon>Bacteria</taxon>
        <taxon>Pseudomonadati</taxon>
        <taxon>Pseudomonadota</taxon>
        <taxon>Gammaproteobacteria</taxon>
        <taxon>Cellvibrionales</taxon>
        <taxon>Microbulbiferaceae</taxon>
        <taxon>Microbulbifer</taxon>
    </lineage>
</organism>
<protein>
    <submittedName>
        <fullName evidence="2">STAS domain-containing protein</fullName>
    </submittedName>
</protein>
<keyword evidence="3" id="KW-1185">Reference proteome</keyword>
<dbReference type="PROSITE" id="PS50801">
    <property type="entry name" value="STAS"/>
    <property type="match status" value="1"/>
</dbReference>
<accession>A0ABW3UBA2</accession>
<evidence type="ECO:0000259" key="1">
    <source>
        <dbReference type="PROSITE" id="PS50801"/>
    </source>
</evidence>
<dbReference type="Pfam" id="PF01740">
    <property type="entry name" value="STAS"/>
    <property type="match status" value="1"/>
</dbReference>